<dbReference type="WBParaSite" id="maker-uti_cns_0003261-snap-gene-0.17-mRNA-1">
    <property type="protein sequence ID" value="maker-uti_cns_0003261-snap-gene-0.17-mRNA-1"/>
    <property type="gene ID" value="maker-uti_cns_0003261-snap-gene-0.17"/>
</dbReference>
<accession>A0A1I8GW93</accession>
<dbReference type="AlphaFoldDB" id="A0A1I8GW93"/>
<protein>
    <submittedName>
        <fullName evidence="2">Peptidase A1 domain-containing protein</fullName>
    </submittedName>
</protein>
<organism evidence="1 2">
    <name type="scientific">Macrostomum lignano</name>
    <dbReference type="NCBI Taxonomy" id="282301"/>
    <lineage>
        <taxon>Eukaryota</taxon>
        <taxon>Metazoa</taxon>
        <taxon>Spiralia</taxon>
        <taxon>Lophotrochozoa</taxon>
        <taxon>Platyhelminthes</taxon>
        <taxon>Rhabditophora</taxon>
        <taxon>Macrostomorpha</taxon>
        <taxon>Macrostomida</taxon>
        <taxon>Macrostomidae</taxon>
        <taxon>Macrostomum</taxon>
    </lineage>
</organism>
<sequence>MPNDTSSPVYNWLELYYGNVQQPSFEEVLASDTERKLKRQDCPGAHYCGKLNDITQLLNVIGLPNEKIGYGRPLRLLTNDFQLTIKKIADGSVTLPCGCAM</sequence>
<proteinExistence type="predicted"/>
<evidence type="ECO:0000313" key="2">
    <source>
        <dbReference type="WBParaSite" id="maker-uti_cns_0003261-snap-gene-0.17-mRNA-1"/>
    </source>
</evidence>
<keyword evidence="1" id="KW-1185">Reference proteome</keyword>
<reference evidence="2" key="1">
    <citation type="submission" date="2016-11" db="UniProtKB">
        <authorList>
            <consortium name="WormBaseParasite"/>
        </authorList>
    </citation>
    <scope>IDENTIFICATION</scope>
</reference>
<name>A0A1I8GW93_9PLAT</name>
<dbReference type="Proteomes" id="UP000095280">
    <property type="component" value="Unplaced"/>
</dbReference>
<evidence type="ECO:0000313" key="1">
    <source>
        <dbReference type="Proteomes" id="UP000095280"/>
    </source>
</evidence>